<dbReference type="Proteomes" id="UP000002420">
    <property type="component" value="Chromosome"/>
</dbReference>
<dbReference type="SMART" id="SM00304">
    <property type="entry name" value="HAMP"/>
    <property type="match status" value="1"/>
</dbReference>
<dbReference type="Pfam" id="PF21563">
    <property type="entry name" value="Mcp40H-20_sensor"/>
    <property type="match status" value="1"/>
</dbReference>
<dbReference type="RefSeq" id="WP_012468470.1">
    <property type="nucleotide sequence ID" value="NC_010814.1"/>
</dbReference>
<feature type="domain" description="HAMP" evidence="7">
    <location>
        <begin position="192"/>
        <end position="246"/>
    </location>
</feature>
<dbReference type="Pfam" id="PF00672">
    <property type="entry name" value="HAMP"/>
    <property type="match status" value="1"/>
</dbReference>
<keyword evidence="2 4" id="KW-0807">Transducer</keyword>
<dbReference type="EMBL" id="CP001089">
    <property type="protein sequence ID" value="ACD94113.1"/>
    <property type="molecule type" value="Genomic_DNA"/>
</dbReference>
<evidence type="ECO:0000256" key="5">
    <source>
        <dbReference type="SAM" id="Phobius"/>
    </source>
</evidence>
<dbReference type="HOGENOM" id="CLU_000445_107_32_7"/>
<dbReference type="SUPFAM" id="SSF58104">
    <property type="entry name" value="Methyl-accepting chemotaxis protein (MCP) signaling domain"/>
    <property type="match status" value="1"/>
</dbReference>
<evidence type="ECO:0000256" key="4">
    <source>
        <dbReference type="PROSITE-ProRule" id="PRU00284"/>
    </source>
</evidence>
<dbReference type="CDD" id="cd11386">
    <property type="entry name" value="MCP_signal"/>
    <property type="match status" value="1"/>
</dbReference>
<dbReference type="SMART" id="SM00283">
    <property type="entry name" value="MA"/>
    <property type="match status" value="1"/>
</dbReference>
<dbReference type="InterPro" id="IPR004089">
    <property type="entry name" value="MCPsignal_dom"/>
</dbReference>
<sequence>MFRARLTAKVLIAIAVTLSVGFACLGVLSLYLSYTSMLDLQRNNARQAAANVIHDLIELKMKGDFQAFNQYVDEVVKRGGALKIQLFHPDGKQYNGTENSELLKQAVEAGVQKEQNSVVDGKSALVLATPLANEARCNACHAAGPKFLGGLQLVTSLEEGAAKAKKLAVVLTGVGIFFFFLIIGVLYLLISRLVVRPIRELSAQVEDIAKGEGNLTKVLPVRSEDEIGHLAGEVNHLTQTVREIIASLYQQACMLGGNTCELSNATERIAKEVQEQMEHADMVATAAEEMSSTIQNVSENTHQAVDLSATVDSAASTGLAVVQETWQCMNSVSESVESTLAGIAELERSSASIGDMLSLIEDIADQTNLLALNAAIEAARAGEAGRGFAVVADEVRSLAEKTTKSTKDIERVVGKIQQESERAAASIRKESALVRSGLQQAEEARRQLEDIKNCASSSRMMSELIAVAAAEQTTVTGEISSKIHHISDAAHGTNQMMKANMETFARFADTVESIYGTVGRFSVGNYHDQVKAYAAELSNGVQAAIAEAIKSGTLSEADLFDRNYQPYPKKTDPPKFTTRFDGFFDRVVSPMQEAIVNRDSQLAYAICFDNNAYVPCHNLRFSKPLTGNIEQDRVNNRTKRIFGDHTGMRCAKNTDGVLLQTYRRDTGEILNDLSVPIFINGKHWGGIRFGYKAPCSLK</sequence>
<keyword evidence="5" id="KW-1133">Transmembrane helix</keyword>
<name>B3E1M1_TRIL1</name>
<keyword evidence="5" id="KW-0472">Membrane</keyword>
<dbReference type="GO" id="GO:0016020">
    <property type="term" value="C:membrane"/>
    <property type="evidence" value="ECO:0007669"/>
    <property type="project" value="UniProtKB-SubCell"/>
</dbReference>
<dbReference type="eggNOG" id="COG0840">
    <property type="taxonomic scope" value="Bacteria"/>
</dbReference>
<dbReference type="Pfam" id="PF00015">
    <property type="entry name" value="MCPsignal"/>
    <property type="match status" value="1"/>
</dbReference>
<evidence type="ECO:0000256" key="1">
    <source>
        <dbReference type="ARBA" id="ARBA00004370"/>
    </source>
</evidence>
<keyword evidence="9" id="KW-1185">Reference proteome</keyword>
<evidence type="ECO:0000313" key="9">
    <source>
        <dbReference type="Proteomes" id="UP000002420"/>
    </source>
</evidence>
<organism evidence="8 9">
    <name type="scientific">Trichlorobacter lovleyi (strain ATCC BAA-1151 / DSM 17278 / SZ)</name>
    <name type="common">Geobacter lovleyi</name>
    <dbReference type="NCBI Taxonomy" id="398767"/>
    <lineage>
        <taxon>Bacteria</taxon>
        <taxon>Pseudomonadati</taxon>
        <taxon>Thermodesulfobacteriota</taxon>
        <taxon>Desulfuromonadia</taxon>
        <taxon>Geobacterales</taxon>
        <taxon>Geobacteraceae</taxon>
        <taxon>Trichlorobacter</taxon>
    </lineage>
</organism>
<accession>B3E1M1</accession>
<comment type="subcellular location">
    <subcellularLocation>
        <location evidence="1">Membrane</location>
    </subcellularLocation>
</comment>
<keyword evidence="5" id="KW-0812">Transmembrane</keyword>
<dbReference type="KEGG" id="glo:Glov_0385"/>
<dbReference type="PANTHER" id="PTHR32089">
    <property type="entry name" value="METHYL-ACCEPTING CHEMOTAXIS PROTEIN MCPB"/>
    <property type="match status" value="1"/>
</dbReference>
<dbReference type="AlphaFoldDB" id="B3E1M1"/>
<reference evidence="8 9" key="1">
    <citation type="submission" date="2008-05" db="EMBL/GenBank/DDBJ databases">
        <title>Complete sequence of chromosome of Geobacter lovleyi SZ.</title>
        <authorList>
            <consortium name="US DOE Joint Genome Institute"/>
            <person name="Lucas S."/>
            <person name="Copeland A."/>
            <person name="Lapidus A."/>
            <person name="Glavina del Rio T."/>
            <person name="Dalin E."/>
            <person name="Tice H."/>
            <person name="Bruce D."/>
            <person name="Goodwin L."/>
            <person name="Pitluck S."/>
            <person name="Chertkov O."/>
            <person name="Meincke L."/>
            <person name="Brettin T."/>
            <person name="Detter J.C."/>
            <person name="Han C."/>
            <person name="Tapia R."/>
            <person name="Kuske C.R."/>
            <person name="Schmutz J."/>
            <person name="Larimer F."/>
            <person name="Land M."/>
            <person name="Hauser L."/>
            <person name="Kyrpides N."/>
            <person name="Mikhailova N."/>
            <person name="Sung Y."/>
            <person name="Fletcher K.E."/>
            <person name="Ritalahti K.M."/>
            <person name="Loeffler F.E."/>
            <person name="Richardson P."/>
        </authorList>
    </citation>
    <scope>NUCLEOTIDE SEQUENCE [LARGE SCALE GENOMIC DNA]</scope>
    <source>
        <strain evidence="9">ATCC BAA-1151 / DSM 17278 / SZ</strain>
    </source>
</reference>
<evidence type="ECO:0000256" key="2">
    <source>
        <dbReference type="ARBA" id="ARBA00023224"/>
    </source>
</evidence>
<evidence type="ECO:0000256" key="3">
    <source>
        <dbReference type="ARBA" id="ARBA00029447"/>
    </source>
</evidence>
<dbReference type="PANTHER" id="PTHR32089:SF112">
    <property type="entry name" value="LYSOZYME-LIKE PROTEIN-RELATED"/>
    <property type="match status" value="1"/>
</dbReference>
<proteinExistence type="inferred from homology"/>
<dbReference type="InterPro" id="IPR003660">
    <property type="entry name" value="HAMP_dom"/>
</dbReference>
<dbReference type="PROSITE" id="PS50111">
    <property type="entry name" value="CHEMOTAXIS_TRANSDUC_2"/>
    <property type="match status" value="1"/>
</dbReference>
<feature type="transmembrane region" description="Helical" evidence="5">
    <location>
        <begin position="6"/>
        <end position="32"/>
    </location>
</feature>
<dbReference type="PROSITE" id="PS51257">
    <property type="entry name" value="PROKAR_LIPOPROTEIN"/>
    <property type="match status" value="1"/>
</dbReference>
<dbReference type="Gene3D" id="3.30.450.290">
    <property type="match status" value="1"/>
</dbReference>
<feature type="domain" description="Methyl-accepting transducer" evidence="6">
    <location>
        <begin position="251"/>
        <end position="487"/>
    </location>
</feature>
<dbReference type="STRING" id="398767.Glov_0385"/>
<dbReference type="GO" id="GO:0007165">
    <property type="term" value="P:signal transduction"/>
    <property type="evidence" value="ECO:0007669"/>
    <property type="project" value="UniProtKB-KW"/>
</dbReference>
<dbReference type="GO" id="GO:0006935">
    <property type="term" value="P:chemotaxis"/>
    <property type="evidence" value="ECO:0007669"/>
    <property type="project" value="UniProtKB-ARBA"/>
</dbReference>
<gene>
    <name evidence="8" type="ordered locus">Glov_0385</name>
</gene>
<dbReference type="Gene3D" id="1.10.287.950">
    <property type="entry name" value="Methyl-accepting chemotaxis protein"/>
    <property type="match status" value="1"/>
</dbReference>
<dbReference type="PROSITE" id="PS50885">
    <property type="entry name" value="HAMP"/>
    <property type="match status" value="1"/>
</dbReference>
<feature type="transmembrane region" description="Helical" evidence="5">
    <location>
        <begin position="167"/>
        <end position="190"/>
    </location>
</feature>
<evidence type="ECO:0000259" key="6">
    <source>
        <dbReference type="PROSITE" id="PS50111"/>
    </source>
</evidence>
<protein>
    <submittedName>
        <fullName evidence="8">Methyl-accepting chemotaxis sensory transducer</fullName>
    </submittedName>
</protein>
<comment type="similarity">
    <text evidence="3">Belongs to the methyl-accepting chemotaxis (MCP) protein family.</text>
</comment>
<dbReference type="FunFam" id="1.10.287.950:FF:000001">
    <property type="entry name" value="Methyl-accepting chemotaxis sensory transducer"/>
    <property type="match status" value="1"/>
</dbReference>
<evidence type="ECO:0000313" key="8">
    <source>
        <dbReference type="EMBL" id="ACD94113.1"/>
    </source>
</evidence>
<evidence type="ECO:0000259" key="7">
    <source>
        <dbReference type="PROSITE" id="PS50885"/>
    </source>
</evidence>
<dbReference type="CDD" id="cd06225">
    <property type="entry name" value="HAMP"/>
    <property type="match status" value="1"/>
</dbReference>
<dbReference type="InterPro" id="IPR048904">
    <property type="entry name" value="Mcp40H-20-like_sensor"/>
</dbReference>